<dbReference type="PANTHER" id="PTHR30483">
    <property type="entry name" value="LEUCINE-SPECIFIC-BINDING PROTEIN"/>
    <property type="match status" value="1"/>
</dbReference>
<dbReference type="EMBL" id="JACHGN010000020">
    <property type="protein sequence ID" value="MBB5137854.1"/>
    <property type="molecule type" value="Genomic_DNA"/>
</dbReference>
<dbReference type="Pfam" id="PF13458">
    <property type="entry name" value="Peripla_BP_6"/>
    <property type="match status" value="1"/>
</dbReference>
<reference evidence="5 6" key="1">
    <citation type="submission" date="2020-08" db="EMBL/GenBank/DDBJ databases">
        <title>Genomic Encyclopedia of Type Strains, Phase IV (KMG-IV): sequencing the most valuable type-strain genomes for metagenomic binning, comparative biology and taxonomic classification.</title>
        <authorList>
            <person name="Goeker M."/>
        </authorList>
    </citation>
    <scope>NUCLEOTIDE SEQUENCE [LARGE SCALE GENOMIC DNA]</scope>
    <source>
        <strain evidence="5 6">DSM 45615</strain>
    </source>
</reference>
<evidence type="ECO:0000313" key="6">
    <source>
        <dbReference type="Proteomes" id="UP000578449"/>
    </source>
</evidence>
<evidence type="ECO:0000256" key="1">
    <source>
        <dbReference type="ARBA" id="ARBA00010062"/>
    </source>
</evidence>
<proteinExistence type="inferred from homology"/>
<feature type="signal peptide" evidence="3">
    <location>
        <begin position="1"/>
        <end position="24"/>
    </location>
</feature>
<dbReference type="RefSeq" id="WP_185054741.1">
    <property type="nucleotide sequence ID" value="NZ_BAABIX010000002.1"/>
</dbReference>
<protein>
    <submittedName>
        <fullName evidence="5">Branched-chain amino acid transport system substrate-binding protein</fullName>
    </submittedName>
</protein>
<dbReference type="PROSITE" id="PS51257">
    <property type="entry name" value="PROKAR_LIPOPROTEIN"/>
    <property type="match status" value="1"/>
</dbReference>
<gene>
    <name evidence="5" type="ORF">HNP84_007607</name>
</gene>
<evidence type="ECO:0000313" key="5">
    <source>
        <dbReference type="EMBL" id="MBB5137854.1"/>
    </source>
</evidence>
<sequence length="401" mass="41486">MNRTAILTALLPALLLTAACGAGAGQDADAPVVLGASLSLTGPLGTIGRPQQAGLERLVADVNARGGVQVGGVRRELALRVLDNRSEAAAAGQQASELILKDSAAALVGGCTPPINTPIAQIAEKNRVPLVTSCFPLGAFRDAAPAGGWTYAWDFHFEETEQARVLVEAAGLAGAAKKAALFTDNEVDGVIQRKLFRDAAVKAGYEIVGDYTFPVGQSDFSSFVNDAKRAGAEVVLGQMIPPDGIALVKQMKSLSYTPKVIGIAKAADTASWLDGLGELADNTVHNGFWVPDRARPATAAFLKAMEGRFADTASLGIAAAAYSVGEVVADALARAGSTDPEKLNEAIGATKGAFVFAEVAFGPDHTSPTPVTAEQWQDGVTRQVFPAVEGVTLRTPPLGLE</sequence>
<name>A0A840P8Z9_9ACTN</name>
<dbReference type="AlphaFoldDB" id="A0A840P8Z9"/>
<evidence type="ECO:0000259" key="4">
    <source>
        <dbReference type="Pfam" id="PF13458"/>
    </source>
</evidence>
<dbReference type="PANTHER" id="PTHR30483:SF6">
    <property type="entry name" value="PERIPLASMIC BINDING PROTEIN OF ABC TRANSPORTER FOR NATURAL AMINO ACIDS"/>
    <property type="match status" value="1"/>
</dbReference>
<keyword evidence="6" id="KW-1185">Reference proteome</keyword>
<dbReference type="InterPro" id="IPR028081">
    <property type="entry name" value="Leu-bd"/>
</dbReference>
<evidence type="ECO:0000256" key="3">
    <source>
        <dbReference type="SAM" id="SignalP"/>
    </source>
</evidence>
<dbReference type="InterPro" id="IPR051010">
    <property type="entry name" value="BCAA_transport"/>
</dbReference>
<evidence type="ECO:0000256" key="2">
    <source>
        <dbReference type="ARBA" id="ARBA00022729"/>
    </source>
</evidence>
<keyword evidence="2 3" id="KW-0732">Signal</keyword>
<accession>A0A840P8Z9</accession>
<dbReference type="InterPro" id="IPR028082">
    <property type="entry name" value="Peripla_BP_I"/>
</dbReference>
<feature type="chain" id="PRO_5032590849" evidence="3">
    <location>
        <begin position="25"/>
        <end position="401"/>
    </location>
</feature>
<dbReference type="Gene3D" id="3.40.50.2300">
    <property type="match status" value="2"/>
</dbReference>
<comment type="similarity">
    <text evidence="1">Belongs to the leucine-binding protein family.</text>
</comment>
<comment type="caution">
    <text evidence="5">The sequence shown here is derived from an EMBL/GenBank/DDBJ whole genome shotgun (WGS) entry which is preliminary data.</text>
</comment>
<feature type="domain" description="Leucine-binding protein" evidence="4">
    <location>
        <begin position="31"/>
        <end position="377"/>
    </location>
</feature>
<dbReference type="Proteomes" id="UP000578449">
    <property type="component" value="Unassembled WGS sequence"/>
</dbReference>
<dbReference type="SUPFAM" id="SSF53822">
    <property type="entry name" value="Periplasmic binding protein-like I"/>
    <property type="match status" value="1"/>
</dbReference>
<organism evidence="5 6">
    <name type="scientific">Thermocatellispora tengchongensis</name>
    <dbReference type="NCBI Taxonomy" id="1073253"/>
    <lineage>
        <taxon>Bacteria</taxon>
        <taxon>Bacillati</taxon>
        <taxon>Actinomycetota</taxon>
        <taxon>Actinomycetes</taxon>
        <taxon>Streptosporangiales</taxon>
        <taxon>Streptosporangiaceae</taxon>
        <taxon>Thermocatellispora</taxon>
    </lineage>
</organism>